<evidence type="ECO:0000313" key="1">
    <source>
        <dbReference type="EMBL" id="MCL3999238.1"/>
    </source>
</evidence>
<proteinExistence type="predicted"/>
<reference evidence="1 2" key="1">
    <citation type="submission" date="2022-05" db="EMBL/GenBank/DDBJ databases">
        <title>Genome Resource of Streptomyces lavenduligriseus GA1-1, a Strain with Broad-Spectrum Antifungal Activity against Phytopathogenic Fungi.</title>
        <authorList>
            <person name="Qi D."/>
        </authorList>
    </citation>
    <scope>NUCLEOTIDE SEQUENCE [LARGE SCALE GENOMIC DNA]</scope>
    <source>
        <strain evidence="1 2">GA1-1</strain>
    </source>
</reference>
<organism evidence="1 2">
    <name type="scientific">Streptomyces lavenduligriseus</name>
    <dbReference type="NCBI Taxonomy" id="67315"/>
    <lineage>
        <taxon>Bacteria</taxon>
        <taxon>Bacillati</taxon>
        <taxon>Actinomycetota</taxon>
        <taxon>Actinomycetes</taxon>
        <taxon>Kitasatosporales</taxon>
        <taxon>Streptomycetaceae</taxon>
        <taxon>Streptomyces</taxon>
    </lineage>
</organism>
<dbReference type="EMBL" id="JAMCCK010000221">
    <property type="protein sequence ID" value="MCL3999238.1"/>
    <property type="molecule type" value="Genomic_DNA"/>
</dbReference>
<evidence type="ECO:0000313" key="2">
    <source>
        <dbReference type="Proteomes" id="UP001202052"/>
    </source>
</evidence>
<accession>A0ABT0P8L8</accession>
<keyword evidence="2" id="KW-1185">Reference proteome</keyword>
<name>A0ABT0P8L8_9ACTN</name>
<comment type="caution">
    <text evidence="1">The sequence shown here is derived from an EMBL/GenBank/DDBJ whole genome shotgun (WGS) entry which is preliminary data.</text>
</comment>
<protein>
    <submittedName>
        <fullName evidence="1">Uncharacterized protein</fullName>
    </submittedName>
</protein>
<dbReference type="RefSeq" id="WP_249493737.1">
    <property type="nucleotide sequence ID" value="NZ_JAMCCK010000221.1"/>
</dbReference>
<gene>
    <name evidence="1" type="ORF">M4438_38125</name>
</gene>
<sequence>MLLIAGMRQHLPRLERIVKGQDPALAGAVRSLREAPVPDGRMPLVIHAIRLAELAQALIDRVDAPVPSPRAAGPENPTAGQYARVLPDALTAPADDDRQMIGAAAAVASMSGGARTRVPQRRSAALEASALAGSLQGCGPPAA</sequence>
<dbReference type="Proteomes" id="UP001202052">
    <property type="component" value="Unassembled WGS sequence"/>
</dbReference>